<gene>
    <name evidence="3" type="ORF">LXN57_25905</name>
</gene>
<proteinExistence type="predicted"/>
<feature type="region of interest" description="Disordered" evidence="1">
    <location>
        <begin position="97"/>
        <end position="128"/>
    </location>
</feature>
<sequence length="128" mass="13210">MTYYSFFASFVLGLLAVRVLVDLLVLVGLGLLVALGAGTAQDARWSLRAGLTEANPAYLLVAGSVGLLVFLNAINQLFLFAAALTATSTAGHPFDLAVEDEGNSGTADDCRASVQGRPVESGPGAQRP</sequence>
<evidence type="ECO:0000256" key="1">
    <source>
        <dbReference type="SAM" id="MobiDB-lite"/>
    </source>
</evidence>
<evidence type="ECO:0000313" key="4">
    <source>
        <dbReference type="Proteomes" id="UP001523216"/>
    </source>
</evidence>
<dbReference type="Proteomes" id="UP001523216">
    <property type="component" value="Unassembled WGS sequence"/>
</dbReference>
<organism evidence="3 4">
    <name type="scientific">Paractinoplanes hotanensis</name>
    <dbReference type="NCBI Taxonomy" id="2906497"/>
    <lineage>
        <taxon>Bacteria</taxon>
        <taxon>Bacillati</taxon>
        <taxon>Actinomycetota</taxon>
        <taxon>Actinomycetes</taxon>
        <taxon>Micromonosporales</taxon>
        <taxon>Micromonosporaceae</taxon>
        <taxon>Paractinoplanes</taxon>
    </lineage>
</organism>
<keyword evidence="4" id="KW-1185">Reference proteome</keyword>
<accession>A0ABT0Y578</accession>
<reference evidence="3 4" key="1">
    <citation type="submission" date="2022-06" db="EMBL/GenBank/DDBJ databases">
        <title>Actinoplanes abujensis sp. nov., isolated from Nigerian arid soil.</title>
        <authorList>
            <person name="Ding P."/>
        </authorList>
    </citation>
    <scope>NUCLEOTIDE SEQUENCE [LARGE SCALE GENOMIC DNA]</scope>
    <source>
        <strain evidence="4">TRM88002</strain>
    </source>
</reference>
<dbReference type="RefSeq" id="WP_251800814.1">
    <property type="nucleotide sequence ID" value="NZ_JAMQOL010000037.1"/>
</dbReference>
<feature type="transmembrane region" description="Helical" evidence="2">
    <location>
        <begin position="6"/>
        <end position="36"/>
    </location>
</feature>
<dbReference type="EMBL" id="JAMQOL010000037">
    <property type="protein sequence ID" value="MCM4081015.1"/>
    <property type="molecule type" value="Genomic_DNA"/>
</dbReference>
<feature type="transmembrane region" description="Helical" evidence="2">
    <location>
        <begin position="57"/>
        <end position="84"/>
    </location>
</feature>
<protein>
    <submittedName>
        <fullName evidence="3">Uncharacterized protein</fullName>
    </submittedName>
</protein>
<name>A0ABT0Y578_9ACTN</name>
<keyword evidence="2" id="KW-1133">Transmembrane helix</keyword>
<evidence type="ECO:0000313" key="3">
    <source>
        <dbReference type="EMBL" id="MCM4081015.1"/>
    </source>
</evidence>
<evidence type="ECO:0000256" key="2">
    <source>
        <dbReference type="SAM" id="Phobius"/>
    </source>
</evidence>
<keyword evidence="2" id="KW-0812">Transmembrane</keyword>
<comment type="caution">
    <text evidence="3">The sequence shown here is derived from an EMBL/GenBank/DDBJ whole genome shotgun (WGS) entry which is preliminary data.</text>
</comment>
<keyword evidence="2" id="KW-0472">Membrane</keyword>